<keyword evidence="3" id="KW-1185">Reference proteome</keyword>
<feature type="transmembrane region" description="Helical" evidence="1">
    <location>
        <begin position="33"/>
        <end position="51"/>
    </location>
</feature>
<accession>A0A1C7E8I1</accession>
<feature type="transmembrane region" description="Helical" evidence="1">
    <location>
        <begin position="111"/>
        <end position="134"/>
    </location>
</feature>
<protein>
    <recommendedName>
        <fullName evidence="4">Yip1 domain-containing protein</fullName>
    </recommendedName>
</protein>
<evidence type="ECO:0000313" key="2">
    <source>
        <dbReference type="EMBL" id="ANU20170.1"/>
    </source>
</evidence>
<dbReference type="EMBL" id="CP016539">
    <property type="protein sequence ID" value="ANU20170.1"/>
    <property type="molecule type" value="Genomic_DNA"/>
</dbReference>
<keyword evidence="1" id="KW-0472">Membrane</keyword>
<evidence type="ECO:0000313" key="3">
    <source>
        <dbReference type="Proteomes" id="UP000092650"/>
    </source>
</evidence>
<name>A0A1C7E8I1_9BACL</name>
<gene>
    <name evidence="2" type="ORF">BBI15_08055</name>
</gene>
<evidence type="ECO:0008006" key="4">
    <source>
        <dbReference type="Google" id="ProtNLM"/>
    </source>
</evidence>
<dbReference type="Proteomes" id="UP000092650">
    <property type="component" value="Chromosome"/>
</dbReference>
<reference evidence="2" key="1">
    <citation type="submission" date="2016-10" db="EMBL/GenBank/DDBJ databases">
        <authorList>
            <person name="See-Too W.S."/>
        </authorList>
    </citation>
    <scope>NUCLEOTIDE SEQUENCE [LARGE SCALE GENOMIC DNA]</scope>
    <source>
        <strain evidence="2">DSM 23997</strain>
    </source>
</reference>
<keyword evidence="1" id="KW-1133">Transmembrane helix</keyword>
<dbReference type="STRING" id="1038856.BBI15_08055"/>
<feature type="transmembrane region" description="Helical" evidence="1">
    <location>
        <begin position="192"/>
        <end position="213"/>
    </location>
</feature>
<feature type="transmembrane region" description="Helical" evidence="1">
    <location>
        <begin position="158"/>
        <end position="180"/>
    </location>
</feature>
<proteinExistence type="predicted"/>
<keyword evidence="1" id="KW-0812">Transmembrane</keyword>
<dbReference type="AlphaFoldDB" id="A0A1C7E8I1"/>
<dbReference type="RefSeq" id="WP_068870006.1">
    <property type="nucleotide sequence ID" value="NZ_CP016539.2"/>
</dbReference>
<sequence length="229" mass="26041">MISDFKFWHFFLNQGQLIHNLRNTEMRQINKRLAVILVLGLIVFALPEIWGMNTGSLTPLLAAGMFDGYTLARWTSLAGTLLWGGLYLSFHLYIAAYLYSRIIGIPWKAMIVMQAYVTALLVLEKGLIFGIFAWNGYTMAFSPFSFGPIAATFLDNSYLIYFFNQLTLFTSLIIAIQYRFIKNFSRVSPKVILLSLIMIHIISALIVALFSQIPVDEMLRDFMQGGPIL</sequence>
<feature type="transmembrane region" description="Helical" evidence="1">
    <location>
        <begin position="71"/>
        <end position="99"/>
    </location>
</feature>
<organism evidence="2 3">
    <name type="scientific">Planococcus plakortidis</name>
    <dbReference type="NCBI Taxonomy" id="1038856"/>
    <lineage>
        <taxon>Bacteria</taxon>
        <taxon>Bacillati</taxon>
        <taxon>Bacillota</taxon>
        <taxon>Bacilli</taxon>
        <taxon>Bacillales</taxon>
        <taxon>Caryophanaceae</taxon>
        <taxon>Planococcus</taxon>
    </lineage>
</organism>
<dbReference type="KEGG" id="ppla:BBI15_08055"/>
<evidence type="ECO:0000256" key="1">
    <source>
        <dbReference type="SAM" id="Phobius"/>
    </source>
</evidence>